<name>A0A8H8QMH4_9BASI</name>
<organism evidence="1 2">
    <name type="scientific">Ustilago bromivora</name>
    <dbReference type="NCBI Taxonomy" id="307758"/>
    <lineage>
        <taxon>Eukaryota</taxon>
        <taxon>Fungi</taxon>
        <taxon>Dikarya</taxon>
        <taxon>Basidiomycota</taxon>
        <taxon>Ustilaginomycotina</taxon>
        <taxon>Ustilaginomycetes</taxon>
        <taxon>Ustilaginales</taxon>
        <taxon>Ustilaginaceae</taxon>
        <taxon>Ustilago</taxon>
    </lineage>
</organism>
<dbReference type="AlphaFoldDB" id="A0A8H8QMH4"/>
<comment type="caution">
    <text evidence="1">The sequence shown here is derived from an EMBL/GenBank/DDBJ whole genome shotgun (WGS) entry which is preliminary data.</text>
</comment>
<dbReference type="Proteomes" id="UP000658997">
    <property type="component" value="Unassembled WGS sequence"/>
</dbReference>
<evidence type="ECO:0000313" key="2">
    <source>
        <dbReference type="Proteomes" id="UP000658997"/>
    </source>
</evidence>
<evidence type="ECO:0000313" key="1">
    <source>
        <dbReference type="EMBL" id="SYW80044.1"/>
    </source>
</evidence>
<gene>
    <name evidence="1" type="ORF">UBRO2_03312</name>
</gene>
<proteinExistence type="predicted"/>
<dbReference type="EMBL" id="ULHB01000061">
    <property type="protein sequence ID" value="SYW80044.1"/>
    <property type="molecule type" value="Genomic_DNA"/>
</dbReference>
<keyword evidence="2" id="KW-1185">Reference proteome</keyword>
<sequence>MAGRGCDDVFGRPTNLDGQGGGERLGILDYVGIHKSSDVAKAAMDAYEQKSADEIIGLNNKLLRLAEVPVPASIMAGLVAKSRGSPENEK</sequence>
<protein>
    <submittedName>
        <fullName evidence="1">Uncharacterized protein</fullName>
    </submittedName>
</protein>
<reference evidence="1" key="1">
    <citation type="submission" date="2018-08" db="EMBL/GenBank/DDBJ databases">
        <authorList>
            <person name="Guldener U."/>
        </authorList>
    </citation>
    <scope>NUCLEOTIDE SEQUENCE</scope>
    <source>
        <strain evidence="1">UB2</strain>
    </source>
</reference>
<accession>A0A8H8QMH4</accession>